<name>A0ABX0XCQ6_9BACT</name>
<protein>
    <submittedName>
        <fullName evidence="9">Carboxyl-terminal processing protease</fullName>
        <ecNumber evidence="9">3.4.21.102</ecNumber>
    </submittedName>
</protein>
<feature type="signal peptide" evidence="6">
    <location>
        <begin position="1"/>
        <end position="21"/>
    </location>
</feature>
<dbReference type="Gene3D" id="2.30.42.10">
    <property type="match status" value="1"/>
</dbReference>
<dbReference type="Pfam" id="PF00595">
    <property type="entry name" value="PDZ"/>
    <property type="match status" value="1"/>
</dbReference>
<evidence type="ECO:0000256" key="4">
    <source>
        <dbReference type="ARBA" id="ARBA00022825"/>
    </source>
</evidence>
<evidence type="ECO:0000256" key="3">
    <source>
        <dbReference type="ARBA" id="ARBA00022801"/>
    </source>
</evidence>
<dbReference type="InterPro" id="IPR029045">
    <property type="entry name" value="ClpP/crotonase-like_dom_sf"/>
</dbReference>
<dbReference type="Pfam" id="PF03572">
    <property type="entry name" value="Peptidase_S41"/>
    <property type="match status" value="1"/>
</dbReference>
<dbReference type="NCBIfam" id="TIGR00225">
    <property type="entry name" value="prc"/>
    <property type="match status" value="1"/>
</dbReference>
<dbReference type="Proteomes" id="UP000770785">
    <property type="component" value="Unassembled WGS sequence"/>
</dbReference>
<dbReference type="InterPro" id="IPR001478">
    <property type="entry name" value="PDZ"/>
</dbReference>
<reference evidence="9 10" key="1">
    <citation type="submission" date="2020-03" db="EMBL/GenBank/DDBJ databases">
        <title>Genomic Encyclopedia of Type Strains, Phase IV (KMG-IV): sequencing the most valuable type-strain genomes for metagenomic binning, comparative biology and taxonomic classification.</title>
        <authorList>
            <person name="Goeker M."/>
        </authorList>
    </citation>
    <scope>NUCLEOTIDE SEQUENCE [LARGE SCALE GENOMIC DNA]</scope>
    <source>
        <strain evidence="9 10">DSM 105096</strain>
    </source>
</reference>
<evidence type="ECO:0000313" key="10">
    <source>
        <dbReference type="Proteomes" id="UP000770785"/>
    </source>
</evidence>
<dbReference type="GO" id="GO:0004252">
    <property type="term" value="F:serine-type endopeptidase activity"/>
    <property type="evidence" value="ECO:0007669"/>
    <property type="project" value="UniProtKB-EC"/>
</dbReference>
<dbReference type="InterPro" id="IPR020992">
    <property type="entry name" value="Tail_Prtase_C"/>
</dbReference>
<evidence type="ECO:0000256" key="5">
    <source>
        <dbReference type="RuleBase" id="RU004404"/>
    </source>
</evidence>
<evidence type="ECO:0000256" key="2">
    <source>
        <dbReference type="ARBA" id="ARBA00022670"/>
    </source>
</evidence>
<accession>A0ABX0XCQ6</accession>
<dbReference type="SUPFAM" id="SSF50156">
    <property type="entry name" value="PDZ domain-like"/>
    <property type="match status" value="1"/>
</dbReference>
<sequence length="704" mass="79837">MKFRGALYLVLLLMTSGIFYAAYSPEDFPPGDKDSVIIQTMMRNLEKYHYKPLKIDDDFSERAYDFYLNDVDGSRLFFTQEDVDQLAPYRLMIDDQINAGTYDFFNAVQERMTAAVDKTAGIYTEILTAPFALERGGDITLRVEDDSEWTKNDQQLRQYWEDYLKRDILNQIVSKVEENEKNDSLTVKPTPEELEVDIREKTLERYVKWTKRMREGKLSIKRSQYLNALTSMFDPHTSYYRPRDKESFDIRFSGRLEGIGATLQTDDSYTKVTSLVVGGPAWKGKELEVDDMIMSVRQGGKDTITDIKDMAVEDVVTYIRGKKGTTVVLKVKKPDGAVQEISIVRDVVVIDDSYARSLIVSGKTEEEKIGYINLPSFYADFQNKDGRFSAKDIKVEIEKLKEQRVDGIILDLRNNGGGSLRDVVDMTGFFIPEGPVVQVAGRGGQKEVLRDKDDDVVYDGPLVVLVNQYSASASEIIAAALQDYNRAVIVGSTSTFGKGTVQRFIDLDRTIPGRSEVKPLGSVKLTMQKFYRINGGSTQLRGVVPDIILPDSRSLLETGERQQTAPLEWTSIDPAKYSQDVYNINFMDELKQRSASRVADNGTFQRIEENAKRVKKQSDRNTYPLALSEYQTLIRAAKTEAEMYDDLFDDVVNPGVLNLEVDLEPIIQDESKTARNDDFKKGVGKDVYIQEAINILSDMQELAK</sequence>
<proteinExistence type="inferred from homology"/>
<feature type="domain" description="PDZ" evidence="7">
    <location>
        <begin position="257"/>
        <end position="335"/>
    </location>
</feature>
<dbReference type="Pfam" id="PF11818">
    <property type="entry name" value="DUF3340"/>
    <property type="match status" value="1"/>
</dbReference>
<feature type="chain" id="PRO_5045302942" evidence="6">
    <location>
        <begin position="22"/>
        <end position="704"/>
    </location>
</feature>
<evidence type="ECO:0000259" key="7">
    <source>
        <dbReference type="SMART" id="SM00228"/>
    </source>
</evidence>
<dbReference type="EMBL" id="JAATJH010000003">
    <property type="protein sequence ID" value="NJC26567.1"/>
    <property type="molecule type" value="Genomic_DNA"/>
</dbReference>
<dbReference type="SMART" id="SM00228">
    <property type="entry name" value="PDZ"/>
    <property type="match status" value="1"/>
</dbReference>
<evidence type="ECO:0000256" key="6">
    <source>
        <dbReference type="SAM" id="SignalP"/>
    </source>
</evidence>
<comment type="caution">
    <text evidence="9">The sequence shown here is derived from an EMBL/GenBank/DDBJ whole genome shotgun (WGS) entry which is preliminary data.</text>
</comment>
<evidence type="ECO:0000313" key="9">
    <source>
        <dbReference type="EMBL" id="NJC26567.1"/>
    </source>
</evidence>
<dbReference type="InterPro" id="IPR005151">
    <property type="entry name" value="Tail-specific_protease"/>
</dbReference>
<comment type="similarity">
    <text evidence="1 5">Belongs to the peptidase S41A family.</text>
</comment>
<evidence type="ECO:0000259" key="8">
    <source>
        <dbReference type="SMART" id="SM00245"/>
    </source>
</evidence>
<dbReference type="CDD" id="cd07560">
    <property type="entry name" value="Peptidase_S41_CPP"/>
    <property type="match status" value="1"/>
</dbReference>
<keyword evidence="2 5" id="KW-0645">Protease</keyword>
<dbReference type="Gene3D" id="3.90.226.10">
    <property type="entry name" value="2-enoyl-CoA Hydratase, Chain A, domain 1"/>
    <property type="match status" value="1"/>
</dbReference>
<dbReference type="SMART" id="SM00245">
    <property type="entry name" value="TSPc"/>
    <property type="match status" value="1"/>
</dbReference>
<organism evidence="9 10">
    <name type="scientific">Neolewinella antarctica</name>
    <dbReference type="NCBI Taxonomy" id="442734"/>
    <lineage>
        <taxon>Bacteria</taxon>
        <taxon>Pseudomonadati</taxon>
        <taxon>Bacteroidota</taxon>
        <taxon>Saprospiria</taxon>
        <taxon>Saprospirales</taxon>
        <taxon>Lewinellaceae</taxon>
        <taxon>Neolewinella</taxon>
    </lineage>
</organism>
<dbReference type="InterPro" id="IPR040573">
    <property type="entry name" value="TSP_N"/>
</dbReference>
<dbReference type="PANTHER" id="PTHR32060:SF22">
    <property type="entry name" value="CARBOXYL-TERMINAL-PROCESSING PEPTIDASE 3, CHLOROPLASTIC"/>
    <property type="match status" value="1"/>
</dbReference>
<dbReference type="InterPro" id="IPR036034">
    <property type="entry name" value="PDZ_sf"/>
</dbReference>
<dbReference type="EC" id="3.4.21.102" evidence="9"/>
<dbReference type="RefSeq" id="WP_168037338.1">
    <property type="nucleotide sequence ID" value="NZ_JAATJH010000003.1"/>
</dbReference>
<keyword evidence="10" id="KW-1185">Reference proteome</keyword>
<evidence type="ECO:0000256" key="1">
    <source>
        <dbReference type="ARBA" id="ARBA00009179"/>
    </source>
</evidence>
<keyword evidence="4 5" id="KW-0720">Serine protease</keyword>
<dbReference type="SUPFAM" id="SSF52096">
    <property type="entry name" value="ClpP/crotonase"/>
    <property type="match status" value="1"/>
</dbReference>
<dbReference type="PANTHER" id="PTHR32060">
    <property type="entry name" value="TAIL-SPECIFIC PROTEASE"/>
    <property type="match status" value="1"/>
</dbReference>
<dbReference type="GO" id="GO:0006508">
    <property type="term" value="P:proteolysis"/>
    <property type="evidence" value="ECO:0007669"/>
    <property type="project" value="UniProtKB-KW"/>
</dbReference>
<feature type="domain" description="Tail specific protease" evidence="8">
    <location>
        <begin position="336"/>
        <end position="550"/>
    </location>
</feature>
<dbReference type="Pfam" id="PF17804">
    <property type="entry name" value="TSP_NTD"/>
    <property type="match status" value="1"/>
</dbReference>
<dbReference type="InterPro" id="IPR004447">
    <property type="entry name" value="Peptidase_S41A"/>
</dbReference>
<keyword evidence="6" id="KW-0732">Signal</keyword>
<keyword evidence="3 5" id="KW-0378">Hydrolase</keyword>
<gene>
    <name evidence="9" type="ORF">GGR27_002077</name>
</gene>